<feature type="non-terminal residue" evidence="1">
    <location>
        <position position="1"/>
    </location>
</feature>
<organism evidence="1">
    <name type="scientific">human gut metagenome</name>
    <dbReference type="NCBI Taxonomy" id="408170"/>
    <lineage>
        <taxon>unclassified sequences</taxon>
        <taxon>metagenomes</taxon>
        <taxon>organismal metagenomes</taxon>
    </lineage>
</organism>
<accession>K1SDD7</accession>
<name>K1SDD7_9ZZZZ</name>
<sequence>RECVYRKFLTKPMTVKLLDDSRNYWRNHGVEDWGLVIDAE</sequence>
<reference evidence="1" key="1">
    <citation type="journal article" date="2013" name="Environ. Microbiol.">
        <title>Microbiota from the distal guts of lean and obese adolescents exhibit partial functional redundancy besides clear differences in community structure.</title>
        <authorList>
            <person name="Ferrer M."/>
            <person name="Ruiz A."/>
            <person name="Lanza F."/>
            <person name="Haange S.B."/>
            <person name="Oberbach A."/>
            <person name="Till H."/>
            <person name="Bargiela R."/>
            <person name="Campoy C."/>
            <person name="Segura M.T."/>
            <person name="Richter M."/>
            <person name="von Bergen M."/>
            <person name="Seifert J."/>
            <person name="Suarez A."/>
        </authorList>
    </citation>
    <scope>NUCLEOTIDE SEQUENCE</scope>
</reference>
<evidence type="ECO:0000313" key="1">
    <source>
        <dbReference type="EMBL" id="EKC45406.1"/>
    </source>
</evidence>
<dbReference type="AlphaFoldDB" id="K1SDD7"/>
<protein>
    <submittedName>
        <fullName evidence="1">Uncharacterized protein</fullName>
    </submittedName>
</protein>
<comment type="caution">
    <text evidence="1">The sequence shown here is derived from an EMBL/GenBank/DDBJ whole genome shotgun (WGS) entry which is preliminary data.</text>
</comment>
<gene>
    <name evidence="1" type="ORF">LEA_20246</name>
</gene>
<dbReference type="EMBL" id="AJWY01013914">
    <property type="protein sequence ID" value="EKC45406.1"/>
    <property type="molecule type" value="Genomic_DNA"/>
</dbReference>
<proteinExistence type="predicted"/>